<accession>E8U4Z1</accession>
<dbReference type="EC" id="3.1.3.8" evidence="3"/>
<organism evidence="3 4">
    <name type="scientific">Deinococcus maricopensis (strain DSM 21211 / LMG 22137 / NRRL B-23946 / LB-34)</name>
    <dbReference type="NCBI Taxonomy" id="709986"/>
    <lineage>
        <taxon>Bacteria</taxon>
        <taxon>Thermotogati</taxon>
        <taxon>Deinococcota</taxon>
        <taxon>Deinococci</taxon>
        <taxon>Deinococcales</taxon>
        <taxon>Deinococcaceae</taxon>
        <taxon>Deinococcus</taxon>
    </lineage>
</organism>
<dbReference type="SMR" id="E8U4Z1"/>
<evidence type="ECO:0000313" key="3">
    <source>
        <dbReference type="EMBL" id="ADV66130.1"/>
    </source>
</evidence>
<dbReference type="InterPro" id="IPR011042">
    <property type="entry name" value="6-blade_b-propeller_TolB-like"/>
</dbReference>
<evidence type="ECO:0000259" key="2">
    <source>
        <dbReference type="PROSITE" id="PS51662"/>
    </source>
</evidence>
<reference evidence="4" key="2">
    <citation type="submission" date="2011-01" db="EMBL/GenBank/DDBJ databases">
        <title>The complete genome of Deinococcus maricopensis DSM 21211.</title>
        <authorList>
            <consortium name="US DOE Joint Genome Institute (JGI-PGF)"/>
            <person name="Lucas S."/>
            <person name="Copeland A."/>
            <person name="Lapidus A."/>
            <person name="Goodwin L."/>
            <person name="Pitluck S."/>
            <person name="Kyrpides N."/>
            <person name="Mavromatis K."/>
            <person name="Pagani I."/>
            <person name="Ivanova N."/>
            <person name="Ovchinnikova G."/>
            <person name="Zeytun A."/>
            <person name="Detter J.C."/>
            <person name="Han C."/>
            <person name="Land M."/>
            <person name="Hauser L."/>
            <person name="Markowitz V."/>
            <person name="Cheng J.-F."/>
            <person name="Hugenholtz P."/>
            <person name="Woyke T."/>
            <person name="Wu D."/>
            <person name="Pukall R."/>
            <person name="Gehrich-Schroeter G."/>
            <person name="Brambilla E."/>
            <person name="Klenk H.-P."/>
            <person name="Eisen J.A."/>
        </authorList>
    </citation>
    <scope>NUCLEOTIDE SEQUENCE [LARGE SCALE GENOMIC DNA]</scope>
    <source>
        <strain evidence="4">DSM 21211 / LMG 22137 / NRRL B-23946 / LB-34</strain>
    </source>
</reference>
<feature type="chain" id="PRO_5003232363" evidence="1">
    <location>
        <begin position="23"/>
        <end position="376"/>
    </location>
</feature>
<dbReference type="AlphaFoldDB" id="E8U4Z1"/>
<dbReference type="PROSITE" id="PS51662">
    <property type="entry name" value="BP_PHYTASE"/>
    <property type="match status" value="1"/>
</dbReference>
<gene>
    <name evidence="3" type="ordered locus">Deima_0470</name>
</gene>
<evidence type="ECO:0000313" key="4">
    <source>
        <dbReference type="Proteomes" id="UP000008635"/>
    </source>
</evidence>
<name>E8U4Z1_DEIML</name>
<proteinExistence type="predicted"/>
<feature type="domain" description="BPP" evidence="2">
    <location>
        <begin position="21"/>
        <end position="363"/>
    </location>
</feature>
<keyword evidence="4" id="KW-1185">Reference proteome</keyword>
<dbReference type="Pfam" id="PF02333">
    <property type="entry name" value="Phytase"/>
    <property type="match status" value="1"/>
</dbReference>
<protein>
    <submittedName>
        <fullName evidence="3">3-phytase</fullName>
        <ecNumber evidence="3">3.1.3.8</ecNumber>
    </submittedName>
</protein>
<dbReference type="RefSeq" id="WP_013555635.1">
    <property type="nucleotide sequence ID" value="NC_014958.1"/>
</dbReference>
<keyword evidence="3" id="KW-0378">Hydrolase</keyword>
<dbReference type="HOGENOM" id="CLU_044211_0_0_0"/>
<keyword evidence="1" id="KW-0732">Signal</keyword>
<dbReference type="KEGG" id="dmr:Deima_0470"/>
<dbReference type="eggNOG" id="COG4247">
    <property type="taxonomic scope" value="Bacteria"/>
</dbReference>
<reference evidence="3 4" key="1">
    <citation type="journal article" date="2011" name="Stand. Genomic Sci.">
        <title>Complete genome sequence of Deinococcus maricopensis type strain (LB-34).</title>
        <authorList>
            <person name="Pukall R."/>
            <person name="Zeytun A."/>
            <person name="Lucas S."/>
            <person name="Lapidus A."/>
            <person name="Hammon N."/>
            <person name="Deshpande S."/>
            <person name="Nolan M."/>
            <person name="Cheng J.F."/>
            <person name="Pitluck S."/>
            <person name="Liolios K."/>
            <person name="Pagani I."/>
            <person name="Mikhailova N."/>
            <person name="Ivanova N."/>
            <person name="Mavromatis K."/>
            <person name="Pati A."/>
            <person name="Tapia R."/>
            <person name="Han C."/>
            <person name="Goodwin L."/>
            <person name="Chen A."/>
            <person name="Palaniappan K."/>
            <person name="Land M."/>
            <person name="Hauser L."/>
            <person name="Chang Y.J."/>
            <person name="Jeffries C.D."/>
            <person name="Brambilla E.M."/>
            <person name="Rohde M."/>
            <person name="Goker M."/>
            <person name="Detter J.C."/>
            <person name="Woyke T."/>
            <person name="Bristow J."/>
            <person name="Eisen J.A."/>
            <person name="Markowitz V."/>
            <person name="Hugenholtz P."/>
            <person name="Kyrpides N.C."/>
            <person name="Klenk H.P."/>
        </authorList>
    </citation>
    <scope>NUCLEOTIDE SEQUENCE [LARGE SCALE GENOMIC DNA]</scope>
    <source>
        <strain evidence="4">DSM 21211 / LMG 22137 / NRRL B-23946 / LB-34</strain>
    </source>
</reference>
<dbReference type="SUPFAM" id="SSF50956">
    <property type="entry name" value="Thermostable phytase (3-phytase)"/>
    <property type="match status" value="1"/>
</dbReference>
<dbReference type="GO" id="GO:0016158">
    <property type="term" value="F:inositol hexakisphosphate 3-phosphatase activity"/>
    <property type="evidence" value="ECO:0007669"/>
    <property type="project" value="UniProtKB-EC"/>
</dbReference>
<dbReference type="PROSITE" id="PS51257">
    <property type="entry name" value="PROKAR_LIPOPROTEIN"/>
    <property type="match status" value="1"/>
</dbReference>
<dbReference type="InterPro" id="IPR003431">
    <property type="entry name" value="B-propeller_Phytase"/>
</dbReference>
<sequence precursor="true">MTRFVWWSVGLSLLLGACAPRAAVPSGPVNVAARAESAGVTAPADSDDPAVWVDPQDASRSLVIGTRKDAGLTVFDLQGRTLQDVAPTGVRYNNVDVVYGFNLGGRAVDLAVASDRKNDRLAVYAIDPVTRTLTDVSSATMPMVFTPAGAASDGANTAYGLAAYRTADGSARVFVSQRKHARVAEVRLVADGDRVTFAPVRTVDLPASSAENPQVEGMVVDAELGFAYLGQEQVGIWKLPLAAGTPRLMHAVKPAGAHLAADVEGLTIYRSAGGRGYLLASSQGDNTFAVFDRTGDNAFLGSFRVTGGAVDGSEACDGAVVVNANFGAAFPRGLLVVQDGENDGVKDATNFKLVAWEDVAAPLGLRAATDAPGVRE</sequence>
<dbReference type="EMBL" id="CP002454">
    <property type="protein sequence ID" value="ADV66130.1"/>
    <property type="molecule type" value="Genomic_DNA"/>
</dbReference>
<dbReference type="Gene3D" id="2.120.10.30">
    <property type="entry name" value="TolB, C-terminal domain"/>
    <property type="match status" value="1"/>
</dbReference>
<feature type="signal peptide" evidence="1">
    <location>
        <begin position="1"/>
        <end position="22"/>
    </location>
</feature>
<evidence type="ECO:0000256" key="1">
    <source>
        <dbReference type="SAM" id="SignalP"/>
    </source>
</evidence>
<dbReference type="Proteomes" id="UP000008635">
    <property type="component" value="Chromosome"/>
</dbReference>
<dbReference type="STRING" id="709986.Deima_0470"/>